<dbReference type="Proteomes" id="UP000694865">
    <property type="component" value="Unplaced"/>
</dbReference>
<dbReference type="PROSITE" id="PS00028">
    <property type="entry name" value="ZINC_FINGER_C2H2_1"/>
    <property type="match status" value="1"/>
</dbReference>
<dbReference type="InterPro" id="IPR036236">
    <property type="entry name" value="Znf_C2H2_sf"/>
</dbReference>
<proteinExistence type="predicted"/>
<organism evidence="3 4">
    <name type="scientific">Saccoglossus kowalevskii</name>
    <name type="common">Acorn worm</name>
    <dbReference type="NCBI Taxonomy" id="10224"/>
    <lineage>
        <taxon>Eukaryota</taxon>
        <taxon>Metazoa</taxon>
        <taxon>Hemichordata</taxon>
        <taxon>Enteropneusta</taxon>
        <taxon>Harrimaniidae</taxon>
        <taxon>Saccoglossus</taxon>
    </lineage>
</organism>
<dbReference type="SUPFAM" id="SSF57667">
    <property type="entry name" value="beta-beta-alpha zinc fingers"/>
    <property type="match status" value="3"/>
</dbReference>
<reference evidence="4" key="1">
    <citation type="submission" date="2025-08" db="UniProtKB">
        <authorList>
            <consortium name="RefSeq"/>
        </authorList>
    </citation>
    <scope>IDENTIFICATION</scope>
    <source>
        <tissue evidence="4">Testes</tissue>
    </source>
</reference>
<keyword evidence="3" id="KW-1185">Reference proteome</keyword>
<feature type="region of interest" description="Disordered" evidence="1">
    <location>
        <begin position="1"/>
        <end position="75"/>
    </location>
</feature>
<evidence type="ECO:0000313" key="3">
    <source>
        <dbReference type="Proteomes" id="UP000694865"/>
    </source>
</evidence>
<name>A0ABM0MVB8_SACKO</name>
<evidence type="ECO:0000313" key="4">
    <source>
        <dbReference type="RefSeq" id="XP_006823959.1"/>
    </source>
</evidence>
<dbReference type="SMART" id="SM00451">
    <property type="entry name" value="ZnF_U1"/>
    <property type="match status" value="3"/>
</dbReference>
<dbReference type="GeneID" id="102809624"/>
<feature type="compositionally biased region" description="Pro residues" evidence="1">
    <location>
        <begin position="226"/>
        <end position="235"/>
    </location>
</feature>
<dbReference type="SMART" id="SM00355">
    <property type="entry name" value="ZnF_C2H2"/>
    <property type="match status" value="3"/>
</dbReference>
<dbReference type="InterPro" id="IPR052644">
    <property type="entry name" value="ZMAT3"/>
</dbReference>
<evidence type="ECO:0000259" key="2">
    <source>
        <dbReference type="PROSITE" id="PS00028"/>
    </source>
</evidence>
<dbReference type="RefSeq" id="XP_006823959.1">
    <property type="nucleotide sequence ID" value="XM_006823896.1"/>
</dbReference>
<feature type="compositionally biased region" description="Low complexity" evidence="1">
    <location>
        <begin position="236"/>
        <end position="256"/>
    </location>
</feature>
<dbReference type="InterPro" id="IPR013087">
    <property type="entry name" value="Znf_C2H2_type"/>
</dbReference>
<gene>
    <name evidence="4" type="primary">LOC102809624</name>
</gene>
<dbReference type="PANTHER" id="PTHR46786">
    <property type="entry name" value="ZINC FINGER MATRIN-TYPE PROTEIN 3"/>
    <property type="match status" value="1"/>
</dbReference>
<protein>
    <submittedName>
        <fullName evidence="4">Zinc finger protein 346-like</fullName>
    </submittedName>
</protein>
<dbReference type="PANTHER" id="PTHR46786:SF1">
    <property type="entry name" value="ZINC FINGER MATRIN-TYPE PROTEIN 3"/>
    <property type="match status" value="1"/>
</dbReference>
<feature type="region of interest" description="Disordered" evidence="1">
    <location>
        <begin position="222"/>
        <end position="271"/>
    </location>
</feature>
<evidence type="ECO:0000256" key="1">
    <source>
        <dbReference type="SAM" id="MobiDB-lite"/>
    </source>
</evidence>
<feature type="domain" description="C2H2-type" evidence="2">
    <location>
        <begin position="147"/>
        <end position="169"/>
    </location>
</feature>
<dbReference type="InterPro" id="IPR003604">
    <property type="entry name" value="Matrin/U1-like-C_Znf_C2H2"/>
</dbReference>
<dbReference type="Gene3D" id="3.30.160.60">
    <property type="entry name" value="Classic Zinc Finger"/>
    <property type="match status" value="3"/>
</dbReference>
<sequence length="271" mass="30159">MATSSNMADPSPDDGRPTTTQSTTPLPVKPLFEKDFGGSGFTIDKSDVKSLEEQSNVTVSTGVKRKADTDNPSVPVPNELMELLHCKLCGIMLNSQPQAQAHYEGKLHKKRFRQYIAQQSIPANLPQKKLPTCFEEDDPMKNKFSFCELCSVSFTSVTHANSHYEGAKHAKRLRPSPPVHSKSPKKAYFCAVCNLSLNSKIQYDQHISSKKHEVILKVKMKDKSDMPPPPPPPLPAETQQPLPQLKLPPHLLLQQQNGQNQEKGITEETNI</sequence>
<accession>A0ABM0MVB8</accession>
<feature type="compositionally biased region" description="Polar residues" evidence="1">
    <location>
        <begin position="257"/>
        <end position="271"/>
    </location>
</feature>
<dbReference type="Pfam" id="PF12874">
    <property type="entry name" value="zf-met"/>
    <property type="match status" value="3"/>
</dbReference>